<reference evidence="2" key="1">
    <citation type="submission" date="2020-10" db="EMBL/GenBank/DDBJ databases">
        <authorList>
            <person name="Gilroy R."/>
        </authorList>
    </citation>
    <scope>NUCLEOTIDE SEQUENCE</scope>
    <source>
        <strain evidence="2">ChiSjej4B22-8148</strain>
    </source>
</reference>
<keyword evidence="1" id="KW-1133">Transmembrane helix</keyword>
<comment type="caution">
    <text evidence="2">The sequence shown here is derived from an EMBL/GenBank/DDBJ whole genome shotgun (WGS) entry which is preliminary data.</text>
</comment>
<evidence type="ECO:0000313" key="2">
    <source>
        <dbReference type="EMBL" id="HIR12339.1"/>
    </source>
</evidence>
<dbReference type="Proteomes" id="UP000886757">
    <property type="component" value="Unassembled WGS sequence"/>
</dbReference>
<protein>
    <submittedName>
        <fullName evidence="2">Uncharacterized protein</fullName>
    </submittedName>
</protein>
<evidence type="ECO:0000256" key="1">
    <source>
        <dbReference type="SAM" id="Phobius"/>
    </source>
</evidence>
<dbReference type="SUPFAM" id="SSF82171">
    <property type="entry name" value="DPP6 N-terminal domain-like"/>
    <property type="match status" value="1"/>
</dbReference>
<proteinExistence type="predicted"/>
<keyword evidence="1" id="KW-0812">Transmembrane</keyword>
<reference evidence="2" key="2">
    <citation type="journal article" date="2021" name="PeerJ">
        <title>Extensive microbial diversity within the chicken gut microbiome revealed by metagenomics and culture.</title>
        <authorList>
            <person name="Gilroy R."/>
            <person name="Ravi A."/>
            <person name="Getino M."/>
            <person name="Pursley I."/>
            <person name="Horton D.L."/>
            <person name="Alikhan N.F."/>
            <person name="Baker D."/>
            <person name="Gharbi K."/>
            <person name="Hall N."/>
            <person name="Watson M."/>
            <person name="Adriaenssens E.M."/>
            <person name="Foster-Nyarko E."/>
            <person name="Jarju S."/>
            <person name="Secka A."/>
            <person name="Antonio M."/>
            <person name="Oren A."/>
            <person name="Chaudhuri R.R."/>
            <person name="La Ragione R."/>
            <person name="Hildebrand F."/>
            <person name="Pallen M.J."/>
        </authorList>
    </citation>
    <scope>NUCLEOTIDE SEQUENCE</scope>
    <source>
        <strain evidence="2">ChiSjej4B22-8148</strain>
    </source>
</reference>
<sequence>MSGRLRMVRKVLLHVAVLLAVFIGAVVVFEGMINQVTPDTAEAMENSTFPLVYMRNDGVSYNCLHGYAYEMDVNYIRDTVTVLDSDHILEIQIQPFDTEVDSVSYEVLSLDGTESLENTRVTNLTEEDGYLYATLTIQNHMLMNQEYILKLQVSAGGREHYYYTRFLLEDGLHLSSYLDFVTGFYEKCVNKTDQETLAAVVEPDETTDQASSLANMDIHDSVSQLMWGDLNPQVYYKPTPSLVDINGTTASFVLEYRISAVGDEGVTEIYNVKEFYRLRYTDTRVFLLDFTRNTDEVFNTDKTVLTDSGILLGITSEDVEYAFDEDYSTVAFVKENELWVYKINGGKLTRVFGFPQSDNMDYRDFYDKNNIKILSTDQSGNVWYCVSGYMNRGAHEGENGIALYYYEDASATSEEILFVQTMESYDMLKLDTNSLVYVTDDQEDCYLLLEGIIYRINLQTREYEIVLDQIHTECYISSASNRYFAWLTEGERYNSQTLQILDLETGTIREVTCGDQERIRPVAFMGEALVYGKALTTDIDLSHEGSEVFPMYSLTILNEDGEEVRTYQQDGIYIMDVEASESMLTLTRATRQGSEYTETTEDYIVSTENSDEVTYGVTTEISDRKQAEILLRVGTEIDDDNPQVVTGRMLVRDENRTVSIPVNQNRESLFYVYAGGSLENVYVTAAEAIVRADEEVGVVINDQKEFVWERGNRSTSYQMDVEDVPEAFRTGTMDIQTLEDAMGTDILDLTGCTLDMVLYFVGQGRAVLANTPEGVVTIVGYDEYNTILLDPGSDETYYYGLNDSTALFEEGGNQFLSYVELAE</sequence>
<keyword evidence="1" id="KW-0472">Membrane</keyword>
<dbReference type="AlphaFoldDB" id="A0A9D1ABH0"/>
<name>A0A9D1ABH0_9FIRM</name>
<accession>A0A9D1ABH0</accession>
<gene>
    <name evidence="2" type="ORF">IAB31_00235</name>
</gene>
<feature type="transmembrane region" description="Helical" evidence="1">
    <location>
        <begin position="12"/>
        <end position="33"/>
    </location>
</feature>
<organism evidence="2 3">
    <name type="scientific">Candidatus Choladousia intestinavium</name>
    <dbReference type="NCBI Taxonomy" id="2840727"/>
    <lineage>
        <taxon>Bacteria</taxon>
        <taxon>Bacillati</taxon>
        <taxon>Bacillota</taxon>
        <taxon>Clostridia</taxon>
        <taxon>Lachnospirales</taxon>
        <taxon>Lachnospiraceae</taxon>
        <taxon>Lachnospiraceae incertae sedis</taxon>
        <taxon>Candidatus Choladousia</taxon>
    </lineage>
</organism>
<dbReference type="EMBL" id="DVGK01000004">
    <property type="protein sequence ID" value="HIR12339.1"/>
    <property type="molecule type" value="Genomic_DNA"/>
</dbReference>
<evidence type="ECO:0000313" key="3">
    <source>
        <dbReference type="Proteomes" id="UP000886757"/>
    </source>
</evidence>